<sequence length="197" mass="21554">MCGVPAAQTRGFSRSRGSRRVGAETLASRGSHRCSFLRVHGGFNGGATERTVYWRELAAPSPLAAREDHPFPLETSAPRRILPPQRALLLLISPFGTGKCQVGRLESLVDGGRKRTLREVIFEGPRRHCDEVERRGQRVRRTTKATGSHGARRAGAHKEKMSFTVFHICSASCPKASKSTSPTWRAGRSGPAPERTA</sequence>
<dbReference type="AlphaFoldDB" id="A0A9X2UP17"/>
<organism evidence="2 3">
    <name type="scientific">Salinibacter ruber</name>
    <dbReference type="NCBI Taxonomy" id="146919"/>
    <lineage>
        <taxon>Bacteria</taxon>
        <taxon>Pseudomonadati</taxon>
        <taxon>Rhodothermota</taxon>
        <taxon>Rhodothermia</taxon>
        <taxon>Rhodothermales</taxon>
        <taxon>Salinibacteraceae</taxon>
        <taxon>Salinibacter</taxon>
    </lineage>
</organism>
<name>A0A9X2UP17_9BACT</name>
<protein>
    <submittedName>
        <fullName evidence="2">Uncharacterized protein</fullName>
    </submittedName>
</protein>
<dbReference type="Proteomes" id="UP001155040">
    <property type="component" value="Unassembled WGS sequence"/>
</dbReference>
<gene>
    <name evidence="2" type="ORF">GGQ01_002969</name>
</gene>
<feature type="region of interest" description="Disordered" evidence="1">
    <location>
        <begin position="133"/>
        <end position="157"/>
    </location>
</feature>
<feature type="region of interest" description="Disordered" evidence="1">
    <location>
        <begin position="174"/>
        <end position="197"/>
    </location>
</feature>
<comment type="caution">
    <text evidence="2">The sequence shown here is derived from an EMBL/GenBank/DDBJ whole genome shotgun (WGS) entry which is preliminary data.</text>
</comment>
<dbReference type="EMBL" id="JANUBF010000028">
    <property type="protein sequence ID" value="MCS4037880.1"/>
    <property type="molecule type" value="Genomic_DNA"/>
</dbReference>
<evidence type="ECO:0000313" key="2">
    <source>
        <dbReference type="EMBL" id="MCS4037880.1"/>
    </source>
</evidence>
<reference evidence="2" key="1">
    <citation type="submission" date="2022-08" db="EMBL/GenBank/DDBJ databases">
        <title>Genomic Encyclopedia of Type Strains, Phase V (KMG-V): Genome sequencing to study the core and pangenomes of soil and plant-associated prokaryotes.</title>
        <authorList>
            <person name="Whitman W."/>
        </authorList>
    </citation>
    <scope>NUCLEOTIDE SEQUENCE</scope>
    <source>
        <strain evidence="2">SP3012</strain>
    </source>
</reference>
<evidence type="ECO:0000313" key="3">
    <source>
        <dbReference type="Proteomes" id="UP001155040"/>
    </source>
</evidence>
<evidence type="ECO:0000256" key="1">
    <source>
        <dbReference type="SAM" id="MobiDB-lite"/>
    </source>
</evidence>
<proteinExistence type="predicted"/>
<accession>A0A9X2UP17</accession>
<feature type="region of interest" description="Disordered" evidence="1">
    <location>
        <begin position="1"/>
        <end position="24"/>
    </location>
</feature>